<organism evidence="1 2">
    <name type="scientific">Rhipicephalus sanguineus</name>
    <name type="common">Brown dog tick</name>
    <name type="synonym">Ixodes sanguineus</name>
    <dbReference type="NCBI Taxonomy" id="34632"/>
    <lineage>
        <taxon>Eukaryota</taxon>
        <taxon>Metazoa</taxon>
        <taxon>Ecdysozoa</taxon>
        <taxon>Arthropoda</taxon>
        <taxon>Chelicerata</taxon>
        <taxon>Arachnida</taxon>
        <taxon>Acari</taxon>
        <taxon>Parasitiformes</taxon>
        <taxon>Ixodida</taxon>
        <taxon>Ixodoidea</taxon>
        <taxon>Ixodidae</taxon>
        <taxon>Rhipicephalinae</taxon>
        <taxon>Rhipicephalus</taxon>
        <taxon>Rhipicephalus</taxon>
    </lineage>
</organism>
<reference evidence="1" key="1">
    <citation type="journal article" date="2020" name="Cell">
        <title>Large-Scale Comparative Analyses of Tick Genomes Elucidate Their Genetic Diversity and Vector Capacities.</title>
        <authorList>
            <consortium name="Tick Genome and Microbiome Consortium (TIGMIC)"/>
            <person name="Jia N."/>
            <person name="Wang J."/>
            <person name="Shi W."/>
            <person name="Du L."/>
            <person name="Sun Y."/>
            <person name="Zhan W."/>
            <person name="Jiang J.F."/>
            <person name="Wang Q."/>
            <person name="Zhang B."/>
            <person name="Ji P."/>
            <person name="Bell-Sakyi L."/>
            <person name="Cui X.M."/>
            <person name="Yuan T.T."/>
            <person name="Jiang B.G."/>
            <person name="Yang W.F."/>
            <person name="Lam T.T."/>
            <person name="Chang Q.C."/>
            <person name="Ding S.J."/>
            <person name="Wang X.J."/>
            <person name="Zhu J.G."/>
            <person name="Ruan X.D."/>
            <person name="Zhao L."/>
            <person name="Wei J.T."/>
            <person name="Ye R.Z."/>
            <person name="Que T.C."/>
            <person name="Du C.H."/>
            <person name="Zhou Y.H."/>
            <person name="Cheng J.X."/>
            <person name="Dai P.F."/>
            <person name="Guo W.B."/>
            <person name="Han X.H."/>
            <person name="Huang E.J."/>
            <person name="Li L.F."/>
            <person name="Wei W."/>
            <person name="Gao Y.C."/>
            <person name="Liu J.Z."/>
            <person name="Shao H.Z."/>
            <person name="Wang X."/>
            <person name="Wang C.C."/>
            <person name="Yang T.C."/>
            <person name="Huo Q.B."/>
            <person name="Li W."/>
            <person name="Chen H.Y."/>
            <person name="Chen S.E."/>
            <person name="Zhou L.G."/>
            <person name="Ni X.B."/>
            <person name="Tian J.H."/>
            <person name="Sheng Y."/>
            <person name="Liu T."/>
            <person name="Pan Y.S."/>
            <person name="Xia L.Y."/>
            <person name="Li J."/>
            <person name="Zhao F."/>
            <person name="Cao W.C."/>
        </authorList>
    </citation>
    <scope>NUCLEOTIDE SEQUENCE</scope>
    <source>
        <strain evidence="1">Rsan-2018</strain>
    </source>
</reference>
<sequence length="127" mass="14527">MARINMVIREHTKEDANFSDPTAELVQQQIAESNAMAAAAITLLTAQAAGHHYIQEKIFVGLEHAPVSYPVREKILGPGAWARSSSLLQLLAKYKLRFYLLWLVLLIFERAFSRRNLEVWMMVLIKF</sequence>
<proteinExistence type="predicted"/>
<evidence type="ECO:0000313" key="2">
    <source>
        <dbReference type="Proteomes" id="UP000821837"/>
    </source>
</evidence>
<dbReference type="VEuPathDB" id="VectorBase:RSAN_051880"/>
<evidence type="ECO:0000313" key="1">
    <source>
        <dbReference type="EMBL" id="KAH7962864.1"/>
    </source>
</evidence>
<comment type="caution">
    <text evidence="1">The sequence shown here is derived from an EMBL/GenBank/DDBJ whole genome shotgun (WGS) entry which is preliminary data.</text>
</comment>
<dbReference type="EMBL" id="JABSTV010001249">
    <property type="protein sequence ID" value="KAH7962864.1"/>
    <property type="molecule type" value="Genomic_DNA"/>
</dbReference>
<name>A0A9D4T005_RHISA</name>
<keyword evidence="2" id="KW-1185">Reference proteome</keyword>
<reference evidence="1" key="2">
    <citation type="submission" date="2021-09" db="EMBL/GenBank/DDBJ databases">
        <authorList>
            <person name="Jia N."/>
            <person name="Wang J."/>
            <person name="Shi W."/>
            <person name="Du L."/>
            <person name="Sun Y."/>
            <person name="Zhan W."/>
            <person name="Jiang J."/>
            <person name="Wang Q."/>
            <person name="Zhang B."/>
            <person name="Ji P."/>
            <person name="Sakyi L.B."/>
            <person name="Cui X."/>
            <person name="Yuan T."/>
            <person name="Jiang B."/>
            <person name="Yang W."/>
            <person name="Lam T.T.-Y."/>
            <person name="Chang Q."/>
            <person name="Ding S."/>
            <person name="Wang X."/>
            <person name="Zhu J."/>
            <person name="Ruan X."/>
            <person name="Zhao L."/>
            <person name="Wei J."/>
            <person name="Que T."/>
            <person name="Du C."/>
            <person name="Cheng J."/>
            <person name="Dai P."/>
            <person name="Han X."/>
            <person name="Huang E."/>
            <person name="Gao Y."/>
            <person name="Liu J."/>
            <person name="Shao H."/>
            <person name="Ye R."/>
            <person name="Li L."/>
            <person name="Wei W."/>
            <person name="Wang X."/>
            <person name="Wang C."/>
            <person name="Huo Q."/>
            <person name="Li W."/>
            <person name="Guo W."/>
            <person name="Chen H."/>
            <person name="Chen S."/>
            <person name="Zhou L."/>
            <person name="Zhou L."/>
            <person name="Ni X."/>
            <person name="Tian J."/>
            <person name="Zhou Y."/>
            <person name="Sheng Y."/>
            <person name="Liu T."/>
            <person name="Pan Y."/>
            <person name="Xia L."/>
            <person name="Li J."/>
            <person name="Zhao F."/>
            <person name="Cao W."/>
        </authorList>
    </citation>
    <scope>NUCLEOTIDE SEQUENCE</scope>
    <source>
        <strain evidence="1">Rsan-2018</strain>
        <tissue evidence="1">Larvae</tissue>
    </source>
</reference>
<accession>A0A9D4T005</accession>
<dbReference type="Proteomes" id="UP000821837">
    <property type="component" value="Chromosome 3"/>
</dbReference>
<dbReference type="AlphaFoldDB" id="A0A9D4T005"/>
<gene>
    <name evidence="1" type="ORF">HPB52_018389</name>
</gene>
<protein>
    <submittedName>
        <fullName evidence="1">Uncharacterized protein</fullName>
    </submittedName>
</protein>